<dbReference type="Gene3D" id="2.40.50.100">
    <property type="match status" value="1"/>
</dbReference>
<dbReference type="SUPFAM" id="SSF160467">
    <property type="entry name" value="PH0987 N-terminal domain-like"/>
    <property type="match status" value="1"/>
</dbReference>
<evidence type="ECO:0000256" key="1">
    <source>
        <dbReference type="ARBA" id="ARBA00001953"/>
    </source>
</evidence>
<keyword evidence="4" id="KW-0378">Hydrolase</keyword>
<dbReference type="PANTHER" id="PTHR18866:SF128">
    <property type="entry name" value="UREA AMIDOLYASE"/>
    <property type="match status" value="1"/>
</dbReference>
<dbReference type="NCBIfam" id="TIGR00724">
    <property type="entry name" value="urea_amlyse_rel"/>
    <property type="match status" value="1"/>
</dbReference>
<keyword evidence="3 7" id="KW-0547">Nucleotide-binding</keyword>
<dbReference type="InterPro" id="IPR050856">
    <property type="entry name" value="Biotin_carboxylase_complex"/>
</dbReference>
<dbReference type="Pfam" id="PF02682">
    <property type="entry name" value="CT_C_D"/>
    <property type="match status" value="1"/>
</dbReference>
<feature type="domain" description="Biotin carboxylation" evidence="10">
    <location>
        <begin position="1"/>
        <end position="444"/>
    </location>
</feature>
<dbReference type="InterPro" id="IPR011761">
    <property type="entry name" value="ATP-grasp"/>
</dbReference>
<dbReference type="InterPro" id="IPR005479">
    <property type="entry name" value="CPAse_ATP-bd"/>
</dbReference>
<dbReference type="InterPro" id="IPR000089">
    <property type="entry name" value="Biotin_lipoyl"/>
</dbReference>
<evidence type="ECO:0000256" key="6">
    <source>
        <dbReference type="ARBA" id="ARBA00023267"/>
    </source>
</evidence>
<dbReference type="InterPro" id="IPR003778">
    <property type="entry name" value="CT_A_B"/>
</dbReference>
<dbReference type="PROSITE" id="PS50975">
    <property type="entry name" value="ATP_GRASP"/>
    <property type="match status" value="1"/>
</dbReference>
<dbReference type="Proteomes" id="UP000316968">
    <property type="component" value="Chromosome"/>
</dbReference>
<keyword evidence="12" id="KW-1185">Reference proteome</keyword>
<reference evidence="11 12" key="1">
    <citation type="submission" date="2019-06" db="EMBL/GenBank/DDBJ databases">
        <title>Saccharibacillus brassicae sp. nov., an endophytic bacterium isolated from Chinese cabbage seeds (Brassica pekinensis).</title>
        <authorList>
            <person name="Jiang L."/>
            <person name="Lee J."/>
            <person name="Kim S.W."/>
        </authorList>
    </citation>
    <scope>NUCLEOTIDE SEQUENCE [LARGE SCALE GENOMIC DNA]</scope>
    <source>
        <strain evidence="12">KCTC 43072 / ATSA2</strain>
    </source>
</reference>
<evidence type="ECO:0000256" key="7">
    <source>
        <dbReference type="PROSITE-ProRule" id="PRU00409"/>
    </source>
</evidence>
<dbReference type="SUPFAM" id="SSF56059">
    <property type="entry name" value="Glutathione synthetase ATP-binding domain-like"/>
    <property type="match status" value="1"/>
</dbReference>
<sequence length="1203" mass="131528">MFNKVMIANRGAIAVRILRTLKKMNIASLVVYTRADRDSLHVELADEAVLIGEGPAKESYINGELILRTALEHGVDGIHPGYGFLSENASFARACAEQGIAFIGPEPEHIELFGLKHTARAMAEAAGVPLLPGTGLMENLEEAVLHARRIGYPIMLKSTAGGGGIGMRICENEAELQESYASVTRLAAANFNDGGVFLEKYITQARHVEVQIFGNAHGEAVALGERDCSVQRRNQKVVEETPAPRLPEDVRRRMLECARMLAEAAKYRSAGTVEFLYDAASEQFYFLEVNTRLQVEHGVTEEVLGLDLVEWMVREAKHDLRNLPDLVRRPQGHSLQVRLYAEDAGQDFRPSAGVIDDVVWPAGARVETWIAKGVDVTTLYDPMLAKIIVHADDRDAAIEAMIACLGELRVYGLTTNQSYVAALLQEPDFRGGQVHTGMLAGFSPLERAIEVIDGGIQTTVQDYPARTGYWDIGVPPSGPMDALSFRIGNRLLGNEDEAAGLEMTFRGGSYRFRDTIRFCLTGAAMTADLDGVPVLPYAPTEAPAGSVLTVGEAASGMRTYLLAAGGLDIPLTLGSAATFTLGGFGGYGGGALRPGAVLRVKPSAGKPLPAAAAASRPAVSREWTIGVIPGPHCTQEYLLPAYLDQLTDTTWEVHFNSSRTGVRLVGPAPLWAREDGGDAGLHPSNIHDNAYAVGALDLTGDMPIMLGPDGPSLGGFVCPVTTASAELWKLGQLRPGDQVAFRLITVEEAEQLWQEQEQFLAHLPQGAPLPVLPERSSGQYAPLLAHAEDNRRFPITVRGSGDENILVEYGARELDLLYRFQVYVLMQAIQDSGLIPHKELTPGIRSLQIHLDRSRISVKEAAARIMELDLALPPLDSIEVPSRIVKLPLSWDDPATRLAIERYQQNVRPDAPWCPSNLEFIRRMNGLESIDEVAEVVFNASYLVMGLGDVYLGAPVAVPLDPRHRLVTTKYNPARTWTPENAVGIGGAYLCVYGMEGPGGYQFVGRTVQMWNKIRHTANFEPGKPWLLRFFDQIRFYPVSEEELLRMREDFPRGDFTVDMEETTFNLGDYLKWLATIETDSSVFRDSQQSAFQQERELWKTLGIAEHVSEPEVSSGQEANAVPEGSLAVNSAMSGSVWKVLVEPGQFVHKDETLIIEESMKMEFHQIAPFSGIVTSVTVSPGDQVRAGDCIVTIQSDQEEAAS</sequence>
<evidence type="ECO:0000259" key="9">
    <source>
        <dbReference type="PROSITE" id="PS50975"/>
    </source>
</evidence>
<dbReference type="InterPro" id="IPR029000">
    <property type="entry name" value="Cyclophilin-like_dom_sf"/>
</dbReference>
<proteinExistence type="predicted"/>
<dbReference type="AlphaFoldDB" id="A0A4Y6UXV8"/>
<dbReference type="PROSITE" id="PS00866">
    <property type="entry name" value="CPSASE_1"/>
    <property type="match status" value="1"/>
</dbReference>
<dbReference type="Pfam" id="PF02785">
    <property type="entry name" value="Biotin_carb_C"/>
    <property type="match status" value="1"/>
</dbReference>
<dbReference type="SUPFAM" id="SSF51230">
    <property type="entry name" value="Single hybrid motif"/>
    <property type="match status" value="1"/>
</dbReference>
<dbReference type="PROSITE" id="PS50979">
    <property type="entry name" value="BC"/>
    <property type="match status" value="1"/>
</dbReference>
<dbReference type="InterPro" id="IPR003833">
    <property type="entry name" value="CT_C_D"/>
</dbReference>
<dbReference type="GO" id="GO:0016787">
    <property type="term" value="F:hydrolase activity"/>
    <property type="evidence" value="ECO:0007669"/>
    <property type="project" value="UniProtKB-KW"/>
</dbReference>
<dbReference type="Gene3D" id="2.40.100.10">
    <property type="entry name" value="Cyclophilin-like"/>
    <property type="match status" value="2"/>
</dbReference>
<evidence type="ECO:0000313" key="12">
    <source>
        <dbReference type="Proteomes" id="UP000316968"/>
    </source>
</evidence>
<dbReference type="CDD" id="cd06850">
    <property type="entry name" value="biotinyl_domain"/>
    <property type="match status" value="1"/>
</dbReference>
<dbReference type="GO" id="GO:0046872">
    <property type="term" value="F:metal ion binding"/>
    <property type="evidence" value="ECO:0007669"/>
    <property type="project" value="InterPro"/>
</dbReference>
<evidence type="ECO:0000256" key="4">
    <source>
        <dbReference type="ARBA" id="ARBA00022801"/>
    </source>
</evidence>
<dbReference type="SUPFAM" id="SSF52440">
    <property type="entry name" value="PreATP-grasp domain"/>
    <property type="match status" value="1"/>
</dbReference>
<dbReference type="SUPFAM" id="SSF51246">
    <property type="entry name" value="Rudiment single hybrid motif"/>
    <property type="match status" value="1"/>
</dbReference>
<dbReference type="SUPFAM" id="SSF50891">
    <property type="entry name" value="Cyclophilin-like"/>
    <property type="match status" value="2"/>
</dbReference>
<dbReference type="RefSeq" id="WP_141447975.1">
    <property type="nucleotide sequence ID" value="NZ_CP041217.1"/>
</dbReference>
<dbReference type="Pfam" id="PF00289">
    <property type="entry name" value="Biotin_carb_N"/>
    <property type="match status" value="1"/>
</dbReference>
<evidence type="ECO:0000259" key="10">
    <source>
        <dbReference type="PROSITE" id="PS50979"/>
    </source>
</evidence>
<accession>A0A4Y6UXV8</accession>
<dbReference type="EC" id="6.3.4.6" evidence="11"/>
<dbReference type="PANTHER" id="PTHR18866">
    <property type="entry name" value="CARBOXYLASE:PYRUVATE/ACETYL-COA/PROPIONYL-COA CARBOXYLASE"/>
    <property type="match status" value="1"/>
</dbReference>
<dbReference type="NCBIfam" id="TIGR02712">
    <property type="entry name" value="urea_carbox"/>
    <property type="match status" value="1"/>
</dbReference>
<dbReference type="Gene3D" id="3.30.1360.40">
    <property type="match status" value="1"/>
</dbReference>
<dbReference type="InterPro" id="IPR016185">
    <property type="entry name" value="PreATP-grasp_dom_sf"/>
</dbReference>
<feature type="domain" description="ATP-grasp" evidence="9">
    <location>
        <begin position="120"/>
        <end position="317"/>
    </location>
</feature>
<evidence type="ECO:0000313" key="11">
    <source>
        <dbReference type="EMBL" id="QDH21430.1"/>
    </source>
</evidence>
<name>A0A4Y6UXV8_SACBS</name>
<dbReference type="Pfam" id="PF02786">
    <property type="entry name" value="CPSase_L_D2"/>
    <property type="match status" value="1"/>
</dbReference>
<keyword evidence="6" id="KW-0092">Biotin</keyword>
<protein>
    <submittedName>
        <fullName evidence="11">Urea carboxylase</fullName>
        <ecNumber evidence="11">6.3.4.6</ecNumber>
    </submittedName>
</protein>
<dbReference type="InterPro" id="IPR011053">
    <property type="entry name" value="Single_hybrid_motif"/>
</dbReference>
<keyword evidence="5 7" id="KW-0067">ATP-binding</keyword>
<organism evidence="11 12">
    <name type="scientific">Saccharibacillus brassicae</name>
    <dbReference type="NCBI Taxonomy" id="2583377"/>
    <lineage>
        <taxon>Bacteria</taxon>
        <taxon>Bacillati</taxon>
        <taxon>Bacillota</taxon>
        <taxon>Bacilli</taxon>
        <taxon>Bacillales</taxon>
        <taxon>Paenibacillaceae</taxon>
        <taxon>Saccharibacillus</taxon>
    </lineage>
</organism>
<dbReference type="InterPro" id="IPR014084">
    <property type="entry name" value="Urea_COase"/>
</dbReference>
<feature type="domain" description="Lipoyl-binding" evidence="8">
    <location>
        <begin position="1121"/>
        <end position="1195"/>
    </location>
</feature>
<dbReference type="FunFam" id="3.40.50.20:FF:000010">
    <property type="entry name" value="Propionyl-CoA carboxylase subunit alpha"/>
    <property type="match status" value="1"/>
</dbReference>
<keyword evidence="2 11" id="KW-0436">Ligase</keyword>
<dbReference type="Gene3D" id="3.30.470.20">
    <property type="entry name" value="ATP-grasp fold, B domain"/>
    <property type="match status" value="1"/>
</dbReference>
<dbReference type="EMBL" id="CP041217">
    <property type="protein sequence ID" value="QDH21430.1"/>
    <property type="molecule type" value="Genomic_DNA"/>
</dbReference>
<dbReference type="SMART" id="SM00797">
    <property type="entry name" value="AHS2"/>
    <property type="match status" value="1"/>
</dbReference>
<dbReference type="SMART" id="SM00796">
    <property type="entry name" value="AHS1"/>
    <property type="match status" value="1"/>
</dbReference>
<evidence type="ECO:0000256" key="3">
    <source>
        <dbReference type="ARBA" id="ARBA00022741"/>
    </source>
</evidence>
<dbReference type="Pfam" id="PF00364">
    <property type="entry name" value="Biotin_lipoyl"/>
    <property type="match status" value="1"/>
</dbReference>
<dbReference type="KEGG" id="saca:FFV09_11635"/>
<gene>
    <name evidence="11" type="primary">uca</name>
    <name evidence="11" type="ORF">FFV09_11635</name>
</gene>
<dbReference type="PROSITE" id="PS50968">
    <property type="entry name" value="BIOTINYL_LIPOYL"/>
    <property type="match status" value="1"/>
</dbReference>
<dbReference type="InterPro" id="IPR011054">
    <property type="entry name" value="Rudment_hybrid_motif"/>
</dbReference>
<dbReference type="SMART" id="SM00878">
    <property type="entry name" value="Biotin_carb_C"/>
    <property type="match status" value="1"/>
</dbReference>
<dbReference type="InterPro" id="IPR011764">
    <property type="entry name" value="Biotin_carboxylation_dom"/>
</dbReference>
<comment type="cofactor">
    <cofactor evidence="1">
        <name>biotin</name>
        <dbReference type="ChEBI" id="CHEBI:57586"/>
    </cofactor>
</comment>
<evidence type="ECO:0000259" key="8">
    <source>
        <dbReference type="PROSITE" id="PS50968"/>
    </source>
</evidence>
<dbReference type="GO" id="GO:0004847">
    <property type="term" value="F:urea carboxylase activity"/>
    <property type="evidence" value="ECO:0007669"/>
    <property type="project" value="UniProtKB-EC"/>
</dbReference>
<dbReference type="PROSITE" id="PS00867">
    <property type="entry name" value="CPSASE_2"/>
    <property type="match status" value="1"/>
</dbReference>
<evidence type="ECO:0000256" key="2">
    <source>
        <dbReference type="ARBA" id="ARBA00022598"/>
    </source>
</evidence>
<dbReference type="GO" id="GO:0005524">
    <property type="term" value="F:ATP binding"/>
    <property type="evidence" value="ECO:0007669"/>
    <property type="project" value="UniProtKB-UniRule"/>
</dbReference>
<dbReference type="Pfam" id="PF02626">
    <property type="entry name" value="CT_A_B"/>
    <property type="match status" value="1"/>
</dbReference>
<dbReference type="OrthoDB" id="9807469at2"/>
<evidence type="ECO:0000256" key="5">
    <source>
        <dbReference type="ARBA" id="ARBA00022840"/>
    </source>
</evidence>
<dbReference type="InterPro" id="IPR005482">
    <property type="entry name" value="Biotin_COase_C"/>
</dbReference>
<dbReference type="InterPro" id="IPR005481">
    <property type="entry name" value="BC-like_N"/>
</dbReference>